<organism evidence="2 3">
    <name type="scientific">Sphingomonas suaedae</name>
    <dbReference type="NCBI Taxonomy" id="2599297"/>
    <lineage>
        <taxon>Bacteria</taxon>
        <taxon>Pseudomonadati</taxon>
        <taxon>Pseudomonadota</taxon>
        <taxon>Alphaproteobacteria</taxon>
        <taxon>Sphingomonadales</taxon>
        <taxon>Sphingomonadaceae</taxon>
        <taxon>Sphingomonas</taxon>
    </lineage>
</organism>
<evidence type="ECO:0000256" key="1">
    <source>
        <dbReference type="SAM" id="MobiDB-lite"/>
    </source>
</evidence>
<protein>
    <recommendedName>
        <fullName evidence="4">C-type lysozyme inhibitor domain-containing protein</fullName>
    </recommendedName>
</protein>
<reference evidence="2 3" key="1">
    <citation type="submission" date="2019-07" db="EMBL/GenBank/DDBJ databases">
        <title>Sphingomonas alkalisoli sp. nov., isolated from rhizosphere soil of Suaedae salsa.</title>
        <authorList>
            <person name="Zhang H."/>
            <person name="Xu L."/>
            <person name="Zhang J.-X."/>
            <person name="Sun J.-Q."/>
        </authorList>
    </citation>
    <scope>NUCLEOTIDE SEQUENCE [LARGE SCALE GENOMIC DNA]</scope>
    <source>
        <strain evidence="2 3">XS-10</strain>
    </source>
</reference>
<dbReference type="OrthoDB" id="7472092at2"/>
<proteinExistence type="predicted"/>
<evidence type="ECO:0000313" key="3">
    <source>
        <dbReference type="Proteomes" id="UP000318055"/>
    </source>
</evidence>
<dbReference type="AlphaFoldDB" id="A0A518RL51"/>
<feature type="region of interest" description="Disordered" evidence="1">
    <location>
        <begin position="81"/>
        <end position="103"/>
    </location>
</feature>
<dbReference type="EMBL" id="CP042239">
    <property type="protein sequence ID" value="QDX28160.1"/>
    <property type="molecule type" value="Genomic_DNA"/>
</dbReference>
<evidence type="ECO:0000313" key="2">
    <source>
        <dbReference type="EMBL" id="QDX28160.1"/>
    </source>
</evidence>
<sequence>MRLLPAAIAIALLPLAACKPEPEVISERAPDPMESQLANAAPVELPPSIKATVSMRCQPGNALVFAEFFQGDKLVRLRTEKGGTPTDLKAPEAGQPFTADGGWKLTGNSESATVEIPGKGTLTCKG</sequence>
<gene>
    <name evidence="2" type="ORF">FPZ54_07650</name>
</gene>
<accession>A0A518RL51</accession>
<dbReference type="Proteomes" id="UP000318055">
    <property type="component" value="Chromosome"/>
</dbReference>
<name>A0A518RL51_9SPHN</name>
<evidence type="ECO:0008006" key="4">
    <source>
        <dbReference type="Google" id="ProtNLM"/>
    </source>
</evidence>
<dbReference type="KEGG" id="ssua:FPZ54_07650"/>
<keyword evidence="3" id="KW-1185">Reference proteome</keyword>